<dbReference type="PANTHER" id="PTHR30537">
    <property type="entry name" value="HTH-TYPE TRANSCRIPTIONAL REGULATOR"/>
    <property type="match status" value="1"/>
</dbReference>
<dbReference type="InterPro" id="IPR036388">
    <property type="entry name" value="WH-like_DNA-bd_sf"/>
</dbReference>
<comment type="caution">
    <text evidence="6">The sequence shown here is derived from an EMBL/GenBank/DDBJ whole genome shotgun (WGS) entry which is preliminary data.</text>
</comment>
<dbReference type="InterPro" id="IPR000847">
    <property type="entry name" value="LysR_HTH_N"/>
</dbReference>
<name>A0AAD3ZTX0_PHODD</name>
<feature type="domain" description="HTH lysR-type" evidence="5">
    <location>
        <begin position="1"/>
        <end position="59"/>
    </location>
</feature>
<keyword evidence="3" id="KW-0238">DNA-binding</keyword>
<gene>
    <name evidence="6" type="ORF">F6450_19680</name>
</gene>
<dbReference type="InterPro" id="IPR005119">
    <property type="entry name" value="LysR_subst-bd"/>
</dbReference>
<dbReference type="AlphaFoldDB" id="A0AAD3ZTX0"/>
<dbReference type="SUPFAM" id="SSF53850">
    <property type="entry name" value="Periplasmic binding protein-like II"/>
    <property type="match status" value="1"/>
</dbReference>
<dbReference type="InterPro" id="IPR058163">
    <property type="entry name" value="LysR-type_TF_proteobact-type"/>
</dbReference>
<organism evidence="6 7">
    <name type="scientific">Photobacterium damselae subsp. damselae</name>
    <name type="common">Listonella damsela</name>
    <dbReference type="NCBI Taxonomy" id="85581"/>
    <lineage>
        <taxon>Bacteria</taxon>
        <taxon>Pseudomonadati</taxon>
        <taxon>Pseudomonadota</taxon>
        <taxon>Gammaproteobacteria</taxon>
        <taxon>Vibrionales</taxon>
        <taxon>Vibrionaceae</taxon>
        <taxon>Photobacterium</taxon>
    </lineage>
</organism>
<dbReference type="Gene3D" id="3.40.190.290">
    <property type="match status" value="1"/>
</dbReference>
<dbReference type="GO" id="GO:0003700">
    <property type="term" value="F:DNA-binding transcription factor activity"/>
    <property type="evidence" value="ECO:0007669"/>
    <property type="project" value="InterPro"/>
</dbReference>
<proteinExistence type="inferred from homology"/>
<dbReference type="Pfam" id="PF00126">
    <property type="entry name" value="HTH_1"/>
    <property type="match status" value="1"/>
</dbReference>
<keyword evidence="4" id="KW-0804">Transcription</keyword>
<dbReference type="CDD" id="cd08422">
    <property type="entry name" value="PBP2_CrgA_like"/>
    <property type="match status" value="1"/>
</dbReference>
<dbReference type="PROSITE" id="PS50931">
    <property type="entry name" value="HTH_LYSR"/>
    <property type="match status" value="1"/>
</dbReference>
<protein>
    <submittedName>
        <fullName evidence="6">LysR family transcriptional regulator</fullName>
    </submittedName>
</protein>
<accession>A0AAD3ZTX0</accession>
<dbReference type="Pfam" id="PF03466">
    <property type="entry name" value="LysR_substrate"/>
    <property type="match status" value="1"/>
</dbReference>
<evidence type="ECO:0000313" key="6">
    <source>
        <dbReference type="EMBL" id="KAB1174247.1"/>
    </source>
</evidence>
<evidence type="ECO:0000256" key="3">
    <source>
        <dbReference type="ARBA" id="ARBA00023125"/>
    </source>
</evidence>
<evidence type="ECO:0000256" key="4">
    <source>
        <dbReference type="ARBA" id="ARBA00023163"/>
    </source>
</evidence>
<evidence type="ECO:0000313" key="7">
    <source>
        <dbReference type="Proteomes" id="UP000480943"/>
    </source>
</evidence>
<dbReference type="Gene3D" id="1.10.10.10">
    <property type="entry name" value="Winged helix-like DNA-binding domain superfamily/Winged helix DNA-binding domain"/>
    <property type="match status" value="1"/>
</dbReference>
<dbReference type="Proteomes" id="UP000480943">
    <property type="component" value="Unassembled WGS sequence"/>
</dbReference>
<dbReference type="FunFam" id="3.40.190.290:FF:000001">
    <property type="entry name" value="Transcriptional regulator, LysR family"/>
    <property type="match status" value="1"/>
</dbReference>
<dbReference type="InterPro" id="IPR036390">
    <property type="entry name" value="WH_DNA-bd_sf"/>
</dbReference>
<reference evidence="6 7" key="1">
    <citation type="submission" date="2019-09" db="EMBL/GenBank/DDBJ databases">
        <title>Photobacterium damselae subsp. damselae CDC-2227-81, a human clinical isolate.</title>
        <authorList>
            <person name="Osorio C.R."/>
        </authorList>
    </citation>
    <scope>NUCLEOTIDE SEQUENCE [LARGE SCALE GENOMIC DNA]</scope>
    <source>
        <strain evidence="6 7">CDC-2227-81</strain>
    </source>
</reference>
<sequence>MDQLGAMRIFIRVVQTGSFSAAAREENTTQATISKKISALENKLKGKLLTRSSRELSLTEIGAEFYERCISIISELDQAEANVRSHITSPQGVIKVTAPITFGTDFLAPILPEFLSTYPEVKINLTLSDKHVDIITEGIDVAIRARELEDSSLVARYLFENKNYVVASPQYLKQYGTPNMPEDLKNHNCLVYSMLSSINIWNFHLNTEKTSVQVTGNLQTDNCDVILQLLLSHIGIAQLPHWMVQKYLDNGELVQILNKYQTKPLPFHAIYPKHHYMPLKVRCFIDFIKSKVPLIEEDSKME</sequence>
<keyword evidence="2" id="KW-0805">Transcription regulation</keyword>
<evidence type="ECO:0000256" key="2">
    <source>
        <dbReference type="ARBA" id="ARBA00023015"/>
    </source>
</evidence>
<dbReference type="PANTHER" id="PTHR30537:SF80">
    <property type="entry name" value="TRANSCRIPTIONAL REGULATOR"/>
    <property type="match status" value="1"/>
</dbReference>
<evidence type="ECO:0000259" key="5">
    <source>
        <dbReference type="PROSITE" id="PS50931"/>
    </source>
</evidence>
<evidence type="ECO:0000256" key="1">
    <source>
        <dbReference type="ARBA" id="ARBA00009437"/>
    </source>
</evidence>
<dbReference type="RefSeq" id="WP_151183283.1">
    <property type="nucleotide sequence ID" value="NZ_VZUQ01000096.1"/>
</dbReference>
<dbReference type="GO" id="GO:0003677">
    <property type="term" value="F:DNA binding"/>
    <property type="evidence" value="ECO:0007669"/>
    <property type="project" value="UniProtKB-KW"/>
</dbReference>
<comment type="similarity">
    <text evidence="1">Belongs to the LysR transcriptional regulatory family.</text>
</comment>
<dbReference type="FunFam" id="1.10.10.10:FF:000001">
    <property type="entry name" value="LysR family transcriptional regulator"/>
    <property type="match status" value="1"/>
</dbReference>
<dbReference type="SUPFAM" id="SSF46785">
    <property type="entry name" value="Winged helix' DNA-binding domain"/>
    <property type="match status" value="1"/>
</dbReference>
<dbReference type="EMBL" id="VZUQ01000096">
    <property type="protein sequence ID" value="KAB1174247.1"/>
    <property type="molecule type" value="Genomic_DNA"/>
</dbReference>